<comment type="caution">
    <text evidence="2">The sequence shown here is derived from an EMBL/GenBank/DDBJ whole genome shotgun (WGS) entry which is preliminary data.</text>
</comment>
<evidence type="ECO:0000259" key="1">
    <source>
        <dbReference type="PROSITE" id="PS50206"/>
    </source>
</evidence>
<dbReference type="PANTHER" id="PTHR43031">
    <property type="entry name" value="FAD-DEPENDENT OXIDOREDUCTASE"/>
    <property type="match status" value="1"/>
</dbReference>
<dbReference type="GO" id="GO:0016740">
    <property type="term" value="F:transferase activity"/>
    <property type="evidence" value="ECO:0007669"/>
    <property type="project" value="UniProtKB-KW"/>
</dbReference>
<name>A0A2V3WNQ7_9BACI</name>
<dbReference type="Gene3D" id="3.40.250.10">
    <property type="entry name" value="Rhodanese-like domain"/>
    <property type="match status" value="1"/>
</dbReference>
<protein>
    <submittedName>
        <fullName evidence="2">Rhodanese-related sulfurtransferase</fullName>
    </submittedName>
</protein>
<evidence type="ECO:0000313" key="2">
    <source>
        <dbReference type="EMBL" id="PXW90339.1"/>
    </source>
</evidence>
<keyword evidence="3" id="KW-1185">Reference proteome</keyword>
<dbReference type="PANTHER" id="PTHR43031:SF17">
    <property type="entry name" value="SULFURTRANSFERASE YTWF-RELATED"/>
    <property type="match status" value="1"/>
</dbReference>
<proteinExistence type="predicted"/>
<dbReference type="Proteomes" id="UP000247978">
    <property type="component" value="Unassembled WGS sequence"/>
</dbReference>
<gene>
    <name evidence="2" type="ORF">DFR56_101251</name>
</gene>
<reference evidence="2 3" key="1">
    <citation type="submission" date="2018-05" db="EMBL/GenBank/DDBJ databases">
        <title>Genomic Encyclopedia of Type Strains, Phase IV (KMG-IV): sequencing the most valuable type-strain genomes for metagenomic binning, comparative biology and taxonomic classification.</title>
        <authorList>
            <person name="Goeker M."/>
        </authorList>
    </citation>
    <scope>NUCLEOTIDE SEQUENCE [LARGE SCALE GENOMIC DNA]</scope>
    <source>
        <strain evidence="2 3">DSM 28556</strain>
    </source>
</reference>
<feature type="domain" description="Rhodanese" evidence="1">
    <location>
        <begin position="39"/>
        <end position="119"/>
    </location>
</feature>
<dbReference type="SMART" id="SM00450">
    <property type="entry name" value="RHOD"/>
    <property type="match status" value="1"/>
</dbReference>
<dbReference type="CDD" id="cd00158">
    <property type="entry name" value="RHOD"/>
    <property type="match status" value="1"/>
</dbReference>
<sequence>MDLLFWLILFFVIILFGSRLVPVKGVQSITTKELKELICDQNKQFIDVRTPGEYHHNHIKQFNNIPLHQLGASIGKLDRSKETVLICQSGMRSLQAAKRLKKAGFTHIINVKNGMNAWY</sequence>
<dbReference type="EMBL" id="QJJQ01000001">
    <property type="protein sequence ID" value="PXW90339.1"/>
    <property type="molecule type" value="Genomic_DNA"/>
</dbReference>
<dbReference type="AlphaFoldDB" id="A0A2V3WNQ7"/>
<evidence type="ECO:0000313" key="3">
    <source>
        <dbReference type="Proteomes" id="UP000247978"/>
    </source>
</evidence>
<organism evidence="2 3">
    <name type="scientific">Pseudogracilibacillus auburnensis</name>
    <dbReference type="NCBI Taxonomy" id="1494959"/>
    <lineage>
        <taxon>Bacteria</taxon>
        <taxon>Bacillati</taxon>
        <taxon>Bacillota</taxon>
        <taxon>Bacilli</taxon>
        <taxon>Bacillales</taxon>
        <taxon>Bacillaceae</taxon>
        <taxon>Pseudogracilibacillus</taxon>
    </lineage>
</organism>
<dbReference type="Pfam" id="PF00581">
    <property type="entry name" value="Rhodanese"/>
    <property type="match status" value="1"/>
</dbReference>
<dbReference type="InterPro" id="IPR001763">
    <property type="entry name" value="Rhodanese-like_dom"/>
</dbReference>
<dbReference type="SUPFAM" id="SSF52821">
    <property type="entry name" value="Rhodanese/Cell cycle control phosphatase"/>
    <property type="match status" value="1"/>
</dbReference>
<dbReference type="RefSeq" id="WP_110393606.1">
    <property type="nucleotide sequence ID" value="NZ_JBHUHB010000001.1"/>
</dbReference>
<accession>A0A2V3WNQ7</accession>
<keyword evidence="2" id="KW-0808">Transferase</keyword>
<dbReference type="OrthoDB" id="9800872at2"/>
<dbReference type="InterPro" id="IPR036873">
    <property type="entry name" value="Rhodanese-like_dom_sf"/>
</dbReference>
<dbReference type="PROSITE" id="PS50206">
    <property type="entry name" value="RHODANESE_3"/>
    <property type="match status" value="1"/>
</dbReference>
<dbReference type="InterPro" id="IPR050229">
    <property type="entry name" value="GlpE_sulfurtransferase"/>
</dbReference>